<feature type="transmembrane region" description="Helical" evidence="5">
    <location>
        <begin position="6"/>
        <end position="25"/>
    </location>
</feature>
<keyword evidence="3 5" id="KW-1133">Transmembrane helix</keyword>
<dbReference type="GO" id="GO:0004930">
    <property type="term" value="F:G protein-coupled receptor activity"/>
    <property type="evidence" value="ECO:0007669"/>
    <property type="project" value="InterPro"/>
</dbReference>
<dbReference type="CDD" id="cd00637">
    <property type="entry name" value="7tm_classA_rhodopsin-like"/>
    <property type="match status" value="1"/>
</dbReference>
<evidence type="ECO:0000256" key="3">
    <source>
        <dbReference type="ARBA" id="ARBA00022989"/>
    </source>
</evidence>
<dbReference type="InterPro" id="IPR017452">
    <property type="entry name" value="GPCR_Rhodpsn_7TM"/>
</dbReference>
<evidence type="ECO:0000256" key="2">
    <source>
        <dbReference type="ARBA" id="ARBA00022692"/>
    </source>
</evidence>
<dbReference type="Proteomes" id="UP001175271">
    <property type="component" value="Unassembled WGS sequence"/>
</dbReference>
<proteinExistence type="predicted"/>
<dbReference type="SUPFAM" id="SSF81321">
    <property type="entry name" value="Family A G protein-coupled receptor-like"/>
    <property type="match status" value="1"/>
</dbReference>
<keyword evidence="8" id="KW-1185">Reference proteome</keyword>
<feature type="transmembrane region" description="Helical" evidence="5">
    <location>
        <begin position="241"/>
        <end position="263"/>
    </location>
</feature>
<gene>
    <name evidence="7" type="ORF">QR680_007124</name>
</gene>
<reference evidence="7" key="1">
    <citation type="submission" date="2023-06" db="EMBL/GenBank/DDBJ databases">
        <title>Genomic analysis of the entomopathogenic nematode Steinernema hermaphroditum.</title>
        <authorList>
            <person name="Schwarz E.M."/>
            <person name="Heppert J.K."/>
            <person name="Baniya A."/>
            <person name="Schwartz H.T."/>
            <person name="Tan C.-H."/>
            <person name="Antoshechkin I."/>
            <person name="Sternberg P.W."/>
            <person name="Goodrich-Blair H."/>
            <person name="Dillman A.R."/>
        </authorList>
    </citation>
    <scope>NUCLEOTIDE SEQUENCE</scope>
    <source>
        <strain evidence="7">PS9179</strain>
        <tissue evidence="7">Whole animal</tissue>
    </source>
</reference>
<feature type="transmembrane region" description="Helical" evidence="5">
    <location>
        <begin position="79"/>
        <end position="100"/>
    </location>
</feature>
<dbReference type="AlphaFoldDB" id="A0AA39HZA2"/>
<evidence type="ECO:0000256" key="1">
    <source>
        <dbReference type="ARBA" id="ARBA00004370"/>
    </source>
</evidence>
<dbReference type="InterPro" id="IPR019430">
    <property type="entry name" value="7TM_GPCR_serpentine_rcpt_Srx"/>
</dbReference>
<protein>
    <recommendedName>
        <fullName evidence="6">G-protein coupled receptors family 1 profile domain-containing protein</fullName>
    </recommendedName>
</protein>
<name>A0AA39HZA2_9BILA</name>
<feature type="domain" description="G-protein coupled receptors family 1 profile" evidence="6">
    <location>
        <begin position="16"/>
        <end position="288"/>
    </location>
</feature>
<dbReference type="PROSITE" id="PS50262">
    <property type="entry name" value="G_PROTEIN_RECEP_F1_2"/>
    <property type="match status" value="1"/>
</dbReference>
<evidence type="ECO:0000313" key="8">
    <source>
        <dbReference type="Proteomes" id="UP001175271"/>
    </source>
</evidence>
<keyword evidence="4 5" id="KW-0472">Membrane</keyword>
<dbReference type="Gene3D" id="1.20.1070.10">
    <property type="entry name" value="Rhodopsin 7-helix transmembrane proteins"/>
    <property type="match status" value="1"/>
</dbReference>
<dbReference type="PROSITE" id="PS00237">
    <property type="entry name" value="G_PROTEIN_RECEP_F1_1"/>
    <property type="match status" value="1"/>
</dbReference>
<evidence type="ECO:0000256" key="4">
    <source>
        <dbReference type="ARBA" id="ARBA00023136"/>
    </source>
</evidence>
<comment type="subcellular location">
    <subcellularLocation>
        <location evidence="1">Membrane</location>
    </subcellularLocation>
</comment>
<dbReference type="EMBL" id="JAUCMV010000003">
    <property type="protein sequence ID" value="KAK0414056.1"/>
    <property type="molecule type" value="Genomic_DNA"/>
</dbReference>
<sequence>MSSLSTAIVLLFMNTSGLLVHYTVFHKVVFKSLFGRIFGKLWLSREIAYLIQATCFLSSVVPGLMMFADLDKTPLYLKYLSQLIIMFAYISIFANFLIAVNRCCIVYTPLKYKTIFSRERTNSLVATSWILALFPCVPSMIRECLDVSVFPFGITEKDVQQLERENEYIKVLCGRSRELLDVSVATSFYAVTFIVDLFTYRKVLIVLKIVAQQLVSITTAATFNMAYFFGPIWPSREHFTLITWSANAMLDGVVVVLFTPKFFKSRSCSISMPNKEVRPVQNVDNKVY</sequence>
<organism evidence="7 8">
    <name type="scientific">Steinernema hermaphroditum</name>
    <dbReference type="NCBI Taxonomy" id="289476"/>
    <lineage>
        <taxon>Eukaryota</taxon>
        <taxon>Metazoa</taxon>
        <taxon>Ecdysozoa</taxon>
        <taxon>Nematoda</taxon>
        <taxon>Chromadorea</taxon>
        <taxon>Rhabditida</taxon>
        <taxon>Tylenchina</taxon>
        <taxon>Panagrolaimomorpha</taxon>
        <taxon>Strongyloidoidea</taxon>
        <taxon>Steinernematidae</taxon>
        <taxon>Steinernema</taxon>
    </lineage>
</organism>
<evidence type="ECO:0000313" key="7">
    <source>
        <dbReference type="EMBL" id="KAK0414056.1"/>
    </source>
</evidence>
<dbReference type="PANTHER" id="PTHR23017:SF3">
    <property type="entry name" value="G-PROTEIN COUPLED RECEPTORS FAMILY 1 PROFILE DOMAIN-CONTAINING PROTEIN"/>
    <property type="match status" value="1"/>
</dbReference>
<dbReference type="Pfam" id="PF10328">
    <property type="entry name" value="7TM_GPCR_Srx"/>
    <property type="match status" value="1"/>
</dbReference>
<feature type="transmembrane region" description="Helical" evidence="5">
    <location>
        <begin position="205"/>
        <end position="229"/>
    </location>
</feature>
<accession>A0AA39HZA2</accession>
<evidence type="ECO:0000259" key="6">
    <source>
        <dbReference type="PROSITE" id="PS50262"/>
    </source>
</evidence>
<evidence type="ECO:0000256" key="5">
    <source>
        <dbReference type="SAM" id="Phobius"/>
    </source>
</evidence>
<feature type="transmembrane region" description="Helical" evidence="5">
    <location>
        <begin position="46"/>
        <end position="67"/>
    </location>
</feature>
<dbReference type="GO" id="GO:0016020">
    <property type="term" value="C:membrane"/>
    <property type="evidence" value="ECO:0007669"/>
    <property type="project" value="UniProtKB-SubCell"/>
</dbReference>
<keyword evidence="2 5" id="KW-0812">Transmembrane</keyword>
<dbReference type="InterPro" id="IPR000276">
    <property type="entry name" value="GPCR_Rhodpsn"/>
</dbReference>
<comment type="caution">
    <text evidence="7">The sequence shown here is derived from an EMBL/GenBank/DDBJ whole genome shotgun (WGS) entry which is preliminary data.</text>
</comment>
<dbReference type="PANTHER" id="PTHR23017">
    <property type="entry name" value="SERPENTINE RECEPTOR, CLASS X"/>
    <property type="match status" value="1"/>
</dbReference>